<feature type="domain" description="Type I restriction modification DNA specificity" evidence="5">
    <location>
        <begin position="5"/>
        <end position="178"/>
    </location>
</feature>
<dbReference type="AlphaFoldDB" id="A0A1W9KPP9"/>
<dbReference type="InterPro" id="IPR000055">
    <property type="entry name" value="Restrct_endonuc_typeI_TRD"/>
</dbReference>
<dbReference type="Gene3D" id="3.90.220.20">
    <property type="entry name" value="DNA methylase specificity domains"/>
    <property type="match status" value="2"/>
</dbReference>
<feature type="coiled-coil region" evidence="4">
    <location>
        <begin position="161"/>
        <end position="188"/>
    </location>
</feature>
<dbReference type="CDD" id="cd17252">
    <property type="entry name" value="RMtype1_S_EcoKI-TRD1-CR1_like"/>
    <property type="match status" value="1"/>
</dbReference>
<dbReference type="InterPro" id="IPR044946">
    <property type="entry name" value="Restrct_endonuc_typeI_TRD_sf"/>
</dbReference>
<evidence type="ECO:0000313" key="7">
    <source>
        <dbReference type="Proteomes" id="UP000192505"/>
    </source>
</evidence>
<sequence length="392" mass="42857">MSLSFVRVGDLSEQIRGVTYGKEDATKTPVSGYLPVLRAGNITDHGLFYGDLVYVPAGKVSAKQKLRTGDIVVAASSGSLDVVGKTAPVLADFDGGFGAFCKVLRPNSRVEPKYFAQFFKRPEYRTTISSLAAGANINNLRNEHLDELLIPLPPLPEQRRIAAILDQADALRAKRREALAQLDSLTQSIFIEMFGDPVANPKGWPIRKLSDVGSLDRGVSKHRPRNAPELLGGAYPLVQTGEIANCDGYVRSHNASYSEFGLRQSKRWPKGTLCITIAANIAKTGILTFDACFPDSVVGFKAEQPETVEFVRVWLSFLQQALEAAAPESAQKNINLAILRDLNIPLPPSSLQEEFAKRVSATEAFRSTNRTALAELDTLFASLQHRAFRGDL</sequence>
<name>A0A1W9KPP9_9BURK</name>
<dbReference type="GO" id="GO:0003677">
    <property type="term" value="F:DNA binding"/>
    <property type="evidence" value="ECO:0007669"/>
    <property type="project" value="UniProtKB-KW"/>
</dbReference>
<dbReference type="PANTHER" id="PTHR30408">
    <property type="entry name" value="TYPE-1 RESTRICTION ENZYME ECOKI SPECIFICITY PROTEIN"/>
    <property type="match status" value="1"/>
</dbReference>
<dbReference type="Proteomes" id="UP000192505">
    <property type="component" value="Unassembled WGS sequence"/>
</dbReference>
<dbReference type="InterPro" id="IPR052021">
    <property type="entry name" value="Type-I_RS_S_subunit"/>
</dbReference>
<feature type="domain" description="Type I restriction modification DNA specificity" evidence="5">
    <location>
        <begin position="201"/>
        <end position="375"/>
    </location>
</feature>
<dbReference type="Pfam" id="PF01420">
    <property type="entry name" value="Methylase_S"/>
    <property type="match status" value="2"/>
</dbReference>
<dbReference type="PANTHER" id="PTHR30408:SF12">
    <property type="entry name" value="TYPE I RESTRICTION ENZYME MJAVIII SPECIFICITY SUBUNIT"/>
    <property type="match status" value="1"/>
</dbReference>
<keyword evidence="3" id="KW-0238">DNA-binding</keyword>
<protein>
    <recommendedName>
        <fullName evidence="5">Type I restriction modification DNA specificity domain-containing protein</fullName>
    </recommendedName>
</protein>
<organism evidence="6 7">
    <name type="scientific">Rhodoferax ferrireducens</name>
    <dbReference type="NCBI Taxonomy" id="192843"/>
    <lineage>
        <taxon>Bacteria</taxon>
        <taxon>Pseudomonadati</taxon>
        <taxon>Pseudomonadota</taxon>
        <taxon>Betaproteobacteria</taxon>
        <taxon>Burkholderiales</taxon>
        <taxon>Comamonadaceae</taxon>
        <taxon>Rhodoferax</taxon>
    </lineage>
</organism>
<comment type="caution">
    <text evidence="6">The sequence shown here is derived from an EMBL/GenBank/DDBJ whole genome shotgun (WGS) entry which is preliminary data.</text>
</comment>
<comment type="similarity">
    <text evidence="1">Belongs to the type-I restriction system S methylase family.</text>
</comment>
<evidence type="ECO:0000256" key="4">
    <source>
        <dbReference type="SAM" id="Coils"/>
    </source>
</evidence>
<dbReference type="EMBL" id="MTEI01000033">
    <property type="protein sequence ID" value="OQW85814.1"/>
    <property type="molecule type" value="Genomic_DNA"/>
</dbReference>
<dbReference type="GO" id="GO:0009307">
    <property type="term" value="P:DNA restriction-modification system"/>
    <property type="evidence" value="ECO:0007669"/>
    <property type="project" value="UniProtKB-KW"/>
</dbReference>
<gene>
    <name evidence="6" type="ORF">BWK72_20290</name>
</gene>
<reference evidence="6 7" key="1">
    <citation type="submission" date="2017-01" db="EMBL/GenBank/DDBJ databases">
        <title>Novel large sulfur bacteria in the metagenomes of groundwater-fed chemosynthetic microbial mats in the Lake Huron basin.</title>
        <authorList>
            <person name="Sharrar A.M."/>
            <person name="Flood B.E."/>
            <person name="Bailey J.V."/>
            <person name="Jones D.S."/>
            <person name="Biddanda B."/>
            <person name="Ruberg S.A."/>
            <person name="Marcus D.N."/>
            <person name="Dick G.J."/>
        </authorList>
    </citation>
    <scope>NUCLEOTIDE SEQUENCE [LARGE SCALE GENOMIC DNA]</scope>
    <source>
        <strain evidence="6">A7</strain>
    </source>
</reference>
<evidence type="ECO:0000259" key="5">
    <source>
        <dbReference type="Pfam" id="PF01420"/>
    </source>
</evidence>
<proteinExistence type="inferred from homology"/>
<keyword evidence="4" id="KW-0175">Coiled coil</keyword>
<evidence type="ECO:0000313" key="6">
    <source>
        <dbReference type="EMBL" id="OQW85814.1"/>
    </source>
</evidence>
<accession>A0A1W9KPP9</accession>
<dbReference type="SUPFAM" id="SSF116734">
    <property type="entry name" value="DNA methylase specificity domain"/>
    <property type="match status" value="2"/>
</dbReference>
<keyword evidence="2" id="KW-0680">Restriction system</keyword>
<evidence type="ECO:0000256" key="2">
    <source>
        <dbReference type="ARBA" id="ARBA00022747"/>
    </source>
</evidence>
<evidence type="ECO:0000256" key="1">
    <source>
        <dbReference type="ARBA" id="ARBA00010923"/>
    </source>
</evidence>
<evidence type="ECO:0000256" key="3">
    <source>
        <dbReference type="ARBA" id="ARBA00023125"/>
    </source>
</evidence>
<dbReference type="CDD" id="cd17282">
    <property type="entry name" value="RMtype1_S_Eco16444ORF1681_TRD1-CR1_like"/>
    <property type="match status" value="1"/>
</dbReference>